<gene>
    <name evidence="1" type="ORF">C5613_23160</name>
</gene>
<proteinExistence type="predicted"/>
<accession>A0A2S8J7P6</accession>
<dbReference type="EMBL" id="PUIO01000030">
    <property type="protein sequence ID" value="PQP22562.1"/>
    <property type="molecule type" value="Genomic_DNA"/>
</dbReference>
<dbReference type="AlphaFoldDB" id="A0A2S8J7P6"/>
<dbReference type="Proteomes" id="UP000239290">
    <property type="component" value="Unassembled WGS sequence"/>
</dbReference>
<name>A0A2S8J7P6_RHOOP</name>
<protein>
    <submittedName>
        <fullName evidence="1">Uncharacterized protein</fullName>
    </submittedName>
</protein>
<reference evidence="2" key="1">
    <citation type="submission" date="2018-02" db="EMBL/GenBank/DDBJ databases">
        <title>Draft genome sequencing of Rhodococcus opacus KU647198.</title>
        <authorList>
            <person name="Zheng B.-X."/>
        </authorList>
    </citation>
    <scope>NUCLEOTIDE SEQUENCE [LARGE SCALE GENOMIC DNA]</scope>
    <source>
        <strain evidence="2">04-OD7</strain>
    </source>
</reference>
<comment type="caution">
    <text evidence="1">The sequence shown here is derived from an EMBL/GenBank/DDBJ whole genome shotgun (WGS) entry which is preliminary data.</text>
</comment>
<evidence type="ECO:0000313" key="1">
    <source>
        <dbReference type="EMBL" id="PQP22562.1"/>
    </source>
</evidence>
<sequence>MLIPLTINESRQLFNRVACPVEHALVHVWHWSNWRRASQARARASHYKRRHHKLSLQYLVTVIDCFSRKVVGWSIARSHAH</sequence>
<organism evidence="1 2">
    <name type="scientific">Rhodococcus opacus</name>
    <name type="common">Nocardia opaca</name>
    <dbReference type="NCBI Taxonomy" id="37919"/>
    <lineage>
        <taxon>Bacteria</taxon>
        <taxon>Bacillati</taxon>
        <taxon>Actinomycetota</taxon>
        <taxon>Actinomycetes</taxon>
        <taxon>Mycobacteriales</taxon>
        <taxon>Nocardiaceae</taxon>
        <taxon>Rhodococcus</taxon>
    </lineage>
</organism>
<evidence type="ECO:0000313" key="2">
    <source>
        <dbReference type="Proteomes" id="UP000239290"/>
    </source>
</evidence>